<name>D5L2F2_9VIRU</name>
<protein>
    <submittedName>
        <fullName evidence="2">Hypothetical membrane protein</fullName>
    </submittedName>
</protein>
<keyword evidence="1" id="KW-0472">Membrane</keyword>
<reference evidence="2" key="1">
    <citation type="journal article" date="2010" name="Environ. Microbiol.">
        <title>The metavirome of a hypersaline environment.</title>
        <authorList>
            <person name="Santos F."/>
            <person name="Yarza P."/>
            <person name="Parro V."/>
            <person name="Briones C."/>
            <person name="Anton J."/>
        </authorList>
    </citation>
    <scope>NUCLEOTIDE SEQUENCE</scope>
</reference>
<accession>D5L2F2</accession>
<evidence type="ECO:0000256" key="1">
    <source>
        <dbReference type="SAM" id="Phobius"/>
    </source>
</evidence>
<keyword evidence="1" id="KW-1133">Transmembrane helix</keyword>
<sequence length="68" mass="7076">MGLTQTGLKTADYALTAFGVVTSVLMLGLWTKAFMAWGDPGTYAAALGMTLVTIAAFGVAAVVEYVRD</sequence>
<evidence type="ECO:0000313" key="2">
    <source>
        <dbReference type="EMBL" id="ADE29211.1"/>
    </source>
</evidence>
<feature type="transmembrane region" description="Helical" evidence="1">
    <location>
        <begin position="12"/>
        <end position="31"/>
    </location>
</feature>
<proteinExistence type="predicted"/>
<keyword evidence="1" id="KW-0812">Transmembrane</keyword>
<organism evidence="2">
    <name type="scientific">uncultured virus</name>
    <dbReference type="NCBI Taxonomy" id="340016"/>
    <lineage>
        <taxon>Viruses</taxon>
        <taxon>environmental samples</taxon>
    </lineage>
</organism>
<dbReference type="EMBL" id="GU735202">
    <property type="protein sequence ID" value="ADE29211.1"/>
    <property type="molecule type" value="Genomic_DNA"/>
</dbReference>
<feature type="transmembrane region" description="Helical" evidence="1">
    <location>
        <begin position="43"/>
        <end position="66"/>
    </location>
</feature>